<feature type="compositionally biased region" description="Basic and acidic residues" evidence="1">
    <location>
        <begin position="1"/>
        <end position="20"/>
    </location>
</feature>
<gene>
    <name evidence="2" type="ORF">GN244_ATG17514</name>
</gene>
<dbReference type="AlphaFoldDB" id="A0A833S1I4"/>
<proteinExistence type="predicted"/>
<keyword evidence="3" id="KW-1185">Reference proteome</keyword>
<evidence type="ECO:0000313" key="2">
    <source>
        <dbReference type="EMBL" id="KAF4030691.1"/>
    </source>
</evidence>
<evidence type="ECO:0000313" key="3">
    <source>
        <dbReference type="Proteomes" id="UP000602510"/>
    </source>
</evidence>
<sequence length="191" mass="21144">MVEREAFSDEAKDRVFDRSLEGGVDEQLVPVPAAVERLKRGARVRVSQDPRSGVEQSPSKSDGSAESRRVATMSISSETDDEPEIKGEVVFGASTRSEGPYTTDGNDSEYYDVQETYDSEYDAAYEKDKVVKCERKPNGFISRYAEPESRRSDRPAFGWSLSARREESGVRGLRGGYGPGMAAKPRCLRGL</sequence>
<organism evidence="2 3">
    <name type="scientific">Phytophthora infestans</name>
    <name type="common">Potato late blight agent</name>
    <name type="synonym">Botrytis infestans</name>
    <dbReference type="NCBI Taxonomy" id="4787"/>
    <lineage>
        <taxon>Eukaryota</taxon>
        <taxon>Sar</taxon>
        <taxon>Stramenopiles</taxon>
        <taxon>Oomycota</taxon>
        <taxon>Peronosporomycetes</taxon>
        <taxon>Peronosporales</taxon>
        <taxon>Peronosporaceae</taxon>
        <taxon>Phytophthora</taxon>
    </lineage>
</organism>
<dbReference type="EMBL" id="WSZM01000653">
    <property type="protein sequence ID" value="KAF4030691.1"/>
    <property type="molecule type" value="Genomic_DNA"/>
</dbReference>
<dbReference type="Proteomes" id="UP000602510">
    <property type="component" value="Unassembled WGS sequence"/>
</dbReference>
<feature type="region of interest" description="Disordered" evidence="1">
    <location>
        <begin position="39"/>
        <end position="86"/>
    </location>
</feature>
<evidence type="ECO:0000256" key="1">
    <source>
        <dbReference type="SAM" id="MobiDB-lite"/>
    </source>
</evidence>
<feature type="region of interest" description="Disordered" evidence="1">
    <location>
        <begin position="91"/>
        <end position="110"/>
    </location>
</feature>
<reference evidence="2" key="1">
    <citation type="submission" date="2020-04" db="EMBL/GenBank/DDBJ databases">
        <title>Hybrid Assembly of Korean Phytophthora infestans isolates.</title>
        <authorList>
            <person name="Prokchorchik M."/>
            <person name="Lee Y."/>
            <person name="Seo J."/>
            <person name="Cho J.-H."/>
            <person name="Park Y.-E."/>
            <person name="Jang D.-C."/>
            <person name="Im J.-S."/>
            <person name="Choi J.-G."/>
            <person name="Park H.-J."/>
            <person name="Lee G.-B."/>
            <person name="Lee Y.-G."/>
            <person name="Hong S.-Y."/>
            <person name="Cho K."/>
            <person name="Sohn K.H."/>
        </authorList>
    </citation>
    <scope>NUCLEOTIDE SEQUENCE</scope>
    <source>
        <strain evidence="2">KR_1_A1</strain>
    </source>
</reference>
<name>A0A833S1I4_PHYIN</name>
<comment type="caution">
    <text evidence="2">The sequence shown here is derived from an EMBL/GenBank/DDBJ whole genome shotgun (WGS) entry which is preliminary data.</text>
</comment>
<feature type="region of interest" description="Disordered" evidence="1">
    <location>
        <begin position="1"/>
        <end position="26"/>
    </location>
</feature>
<protein>
    <submittedName>
        <fullName evidence="2">Uncharacterized protein</fullName>
    </submittedName>
</protein>
<accession>A0A833S1I4</accession>